<reference evidence="1 2" key="1">
    <citation type="submission" date="2024-02" db="EMBL/GenBank/DDBJ databases">
        <authorList>
            <person name="Chen Y."/>
            <person name="Shah S."/>
            <person name="Dougan E. K."/>
            <person name="Thang M."/>
            <person name="Chan C."/>
        </authorList>
    </citation>
    <scope>NUCLEOTIDE SEQUENCE [LARGE SCALE GENOMIC DNA]</scope>
</reference>
<protein>
    <submittedName>
        <fullName evidence="1">Uncharacterized protein</fullName>
    </submittedName>
</protein>
<organism evidence="1 2">
    <name type="scientific">Durusdinium trenchii</name>
    <dbReference type="NCBI Taxonomy" id="1381693"/>
    <lineage>
        <taxon>Eukaryota</taxon>
        <taxon>Sar</taxon>
        <taxon>Alveolata</taxon>
        <taxon>Dinophyceae</taxon>
        <taxon>Suessiales</taxon>
        <taxon>Symbiodiniaceae</taxon>
        <taxon>Durusdinium</taxon>
    </lineage>
</organism>
<feature type="non-terminal residue" evidence="1">
    <location>
        <position position="130"/>
    </location>
</feature>
<accession>A0ABP0JCS8</accession>
<comment type="caution">
    <text evidence="1">The sequence shown here is derived from an EMBL/GenBank/DDBJ whole genome shotgun (WGS) entry which is preliminary data.</text>
</comment>
<keyword evidence="2" id="KW-1185">Reference proteome</keyword>
<gene>
    <name evidence="1" type="ORF">SCF082_LOCUS11385</name>
</gene>
<name>A0ABP0JCS8_9DINO</name>
<dbReference type="Proteomes" id="UP001642464">
    <property type="component" value="Unassembled WGS sequence"/>
</dbReference>
<evidence type="ECO:0000313" key="1">
    <source>
        <dbReference type="EMBL" id="CAK9012111.1"/>
    </source>
</evidence>
<proteinExistence type="predicted"/>
<dbReference type="EMBL" id="CAXAMM010006738">
    <property type="protein sequence ID" value="CAK9012111.1"/>
    <property type="molecule type" value="Genomic_DNA"/>
</dbReference>
<sequence>MPDATMVSWVQPCRRQLLCHCHCHCQCQVLATNLSPSLLPQQDTALLRHAPAGPAAGVPFVIQPTKIPINTTKETETALEGEVDLVWWAPKFAVIVLKEMLLDLGFSESDKAIEQFFSLPFLRQCKIMTL</sequence>
<evidence type="ECO:0000313" key="2">
    <source>
        <dbReference type="Proteomes" id="UP001642464"/>
    </source>
</evidence>